<dbReference type="AlphaFoldDB" id="A0A916Y082"/>
<name>A0A916Y082_9HYPH</name>
<keyword evidence="6 8" id="KW-1133">Transmembrane helix</keyword>
<evidence type="ECO:0000256" key="4">
    <source>
        <dbReference type="ARBA" id="ARBA00022475"/>
    </source>
</evidence>
<proteinExistence type="inferred from homology"/>
<evidence type="ECO:0000256" key="7">
    <source>
        <dbReference type="ARBA" id="ARBA00023136"/>
    </source>
</evidence>
<dbReference type="Pfam" id="PF03547">
    <property type="entry name" value="Mem_trans"/>
    <property type="match status" value="1"/>
</dbReference>
<feature type="transmembrane region" description="Helical" evidence="8">
    <location>
        <begin position="128"/>
        <end position="153"/>
    </location>
</feature>
<feature type="transmembrane region" description="Helical" evidence="8">
    <location>
        <begin position="174"/>
        <end position="193"/>
    </location>
</feature>
<evidence type="ECO:0000256" key="6">
    <source>
        <dbReference type="ARBA" id="ARBA00022989"/>
    </source>
</evidence>
<comment type="similarity">
    <text evidence="2">Belongs to the auxin efflux carrier (TC 2.A.69) family.</text>
</comment>
<keyword evidence="10" id="KW-1185">Reference proteome</keyword>
<evidence type="ECO:0000256" key="1">
    <source>
        <dbReference type="ARBA" id="ARBA00004651"/>
    </source>
</evidence>
<evidence type="ECO:0000256" key="2">
    <source>
        <dbReference type="ARBA" id="ARBA00010145"/>
    </source>
</evidence>
<feature type="transmembrane region" description="Helical" evidence="8">
    <location>
        <begin position="259"/>
        <end position="280"/>
    </location>
</feature>
<dbReference type="InterPro" id="IPR004776">
    <property type="entry name" value="Mem_transp_PIN-like"/>
</dbReference>
<feature type="transmembrane region" description="Helical" evidence="8">
    <location>
        <begin position="67"/>
        <end position="88"/>
    </location>
</feature>
<dbReference type="Gene3D" id="1.20.1530.20">
    <property type="match status" value="1"/>
</dbReference>
<comment type="subcellular location">
    <subcellularLocation>
        <location evidence="1">Cell membrane</location>
        <topology evidence="1">Multi-pass membrane protein</topology>
    </subcellularLocation>
</comment>
<feature type="transmembrane region" description="Helical" evidence="8">
    <location>
        <begin position="233"/>
        <end position="253"/>
    </location>
</feature>
<comment type="caution">
    <text evidence="9">The sequence shown here is derived from an EMBL/GenBank/DDBJ whole genome shotgun (WGS) entry which is preliminary data.</text>
</comment>
<organism evidence="9 10">
    <name type="scientific">Aureimonas glaciei</name>
    <dbReference type="NCBI Taxonomy" id="1776957"/>
    <lineage>
        <taxon>Bacteria</taxon>
        <taxon>Pseudomonadati</taxon>
        <taxon>Pseudomonadota</taxon>
        <taxon>Alphaproteobacteria</taxon>
        <taxon>Hyphomicrobiales</taxon>
        <taxon>Aurantimonadaceae</taxon>
        <taxon>Aureimonas</taxon>
    </lineage>
</organism>
<keyword evidence="5 8" id="KW-0812">Transmembrane</keyword>
<dbReference type="GO" id="GO:0055085">
    <property type="term" value="P:transmembrane transport"/>
    <property type="evidence" value="ECO:0007669"/>
    <property type="project" value="InterPro"/>
</dbReference>
<dbReference type="InterPro" id="IPR038770">
    <property type="entry name" value="Na+/solute_symporter_sf"/>
</dbReference>
<evidence type="ECO:0000313" key="9">
    <source>
        <dbReference type="EMBL" id="GGD24760.1"/>
    </source>
</evidence>
<feature type="transmembrane region" description="Helical" evidence="8">
    <location>
        <begin position="199"/>
        <end position="221"/>
    </location>
</feature>
<dbReference type="PANTHER" id="PTHR36838">
    <property type="entry name" value="AUXIN EFFLUX CARRIER FAMILY PROTEIN"/>
    <property type="match status" value="1"/>
</dbReference>
<dbReference type="Proteomes" id="UP000613160">
    <property type="component" value="Unassembled WGS sequence"/>
</dbReference>
<keyword evidence="7 8" id="KW-0472">Membrane</keyword>
<feature type="transmembrane region" description="Helical" evidence="8">
    <location>
        <begin position="6"/>
        <end position="23"/>
    </location>
</feature>
<sequence length="324" mass="34101">MPALIAILGLIFPYFALIGLGYGTGRATPRPIEGLAWLQVFVVYLALPAMFFQLLSKTPVERLANPAFITATTLATFAIFLTIFSAGYARTRGDVPASTIQGLAAAYGNIGYMGPGLAIAAFGPEATVPVALIFCFDNTLHFVLAPLCMALGGRSGRSVPAMMAEVLTRIFTHPFILATIVGIGAALLGLHLPAPIDRLLTLLASAAAPCALFAMGVTLALRPLKRVPPELGYIVPAKLVLHPIVVYLFLAFAGPFDPVWVKVAVLLACLPVATNVFVIAQQYGVWVERASAAVLVTTLASVVTVTLALYLMSSGVLPADPFAH</sequence>
<feature type="transmembrane region" description="Helical" evidence="8">
    <location>
        <begin position="292"/>
        <end position="312"/>
    </location>
</feature>
<evidence type="ECO:0000256" key="8">
    <source>
        <dbReference type="SAM" id="Phobius"/>
    </source>
</evidence>
<reference evidence="9" key="1">
    <citation type="journal article" date="2014" name="Int. J. Syst. Evol. Microbiol.">
        <title>Complete genome sequence of Corynebacterium casei LMG S-19264T (=DSM 44701T), isolated from a smear-ripened cheese.</title>
        <authorList>
            <consortium name="US DOE Joint Genome Institute (JGI-PGF)"/>
            <person name="Walter F."/>
            <person name="Albersmeier A."/>
            <person name="Kalinowski J."/>
            <person name="Ruckert C."/>
        </authorList>
    </citation>
    <scope>NUCLEOTIDE SEQUENCE</scope>
    <source>
        <strain evidence="9">CGMCC 1.15493</strain>
    </source>
</reference>
<feature type="transmembrane region" description="Helical" evidence="8">
    <location>
        <begin position="100"/>
        <end position="122"/>
    </location>
</feature>
<reference evidence="9" key="2">
    <citation type="submission" date="2020-09" db="EMBL/GenBank/DDBJ databases">
        <authorList>
            <person name="Sun Q."/>
            <person name="Zhou Y."/>
        </authorList>
    </citation>
    <scope>NUCLEOTIDE SEQUENCE</scope>
    <source>
        <strain evidence="9">CGMCC 1.15493</strain>
    </source>
</reference>
<gene>
    <name evidence="9" type="primary">mdcF</name>
    <name evidence="9" type="ORF">GCM10011335_29630</name>
</gene>
<keyword evidence="4" id="KW-1003">Cell membrane</keyword>
<dbReference type="PANTHER" id="PTHR36838:SF3">
    <property type="entry name" value="TRANSPORTER AUXIN EFFLUX CARRIER EC FAMILY"/>
    <property type="match status" value="1"/>
</dbReference>
<evidence type="ECO:0000256" key="5">
    <source>
        <dbReference type="ARBA" id="ARBA00022692"/>
    </source>
</evidence>
<protein>
    <submittedName>
        <fullName evidence="9">Malonate transporter</fullName>
    </submittedName>
</protein>
<feature type="transmembrane region" description="Helical" evidence="8">
    <location>
        <begin position="35"/>
        <end position="55"/>
    </location>
</feature>
<evidence type="ECO:0000256" key="3">
    <source>
        <dbReference type="ARBA" id="ARBA00022448"/>
    </source>
</evidence>
<dbReference type="GO" id="GO:0005886">
    <property type="term" value="C:plasma membrane"/>
    <property type="evidence" value="ECO:0007669"/>
    <property type="project" value="UniProtKB-SubCell"/>
</dbReference>
<accession>A0A916Y082</accession>
<keyword evidence="3" id="KW-0813">Transport</keyword>
<dbReference type="EMBL" id="BMJJ01000007">
    <property type="protein sequence ID" value="GGD24760.1"/>
    <property type="molecule type" value="Genomic_DNA"/>
</dbReference>
<evidence type="ECO:0000313" key="10">
    <source>
        <dbReference type="Proteomes" id="UP000613160"/>
    </source>
</evidence>